<dbReference type="KEGG" id="enc:ECL_03541"/>
<dbReference type="Gene3D" id="3.30.370.20">
    <property type="match status" value="1"/>
</dbReference>
<sequence>MKLFLCNTPLQAMIAARIIDEEGLSLHECSLLYVCDGLNDKIHSSFVRLSSFMKYAKLIHRARSLSGVRRMRKFISSIGNVDEIYVACIDDSLAHYAISFTKGATIKTFDDGTANITPSSRYFTGRSGLGFRSALLKAFHFINGNRYNLDLVKAESVLHYSIYKDFDNVMNNVKHIQIFGDEPIKKGVCHLFNGVNYSNYCKSKKDAKSLKSKIYSFLKSLDGDVIYSSVSEKDQQIFSNYIVKHELIDVEYVNSLRQRYKVINIYGFADYMQNLLIDEPGIVIHPIYSDLLLGEVNECSRVLSSRCKIDSVCL</sequence>
<evidence type="ECO:0000313" key="1">
    <source>
        <dbReference type="EMBL" id="ADF63075.1"/>
    </source>
</evidence>
<name>A0A0H3CP40_ENTCC</name>
<keyword evidence="2" id="KW-1185">Reference proteome</keyword>
<dbReference type="AlphaFoldDB" id="A0A0H3CP40"/>
<protein>
    <submittedName>
        <fullName evidence="1">Putative glycosyltransferase family 52 protein</fullName>
    </submittedName>
</protein>
<dbReference type="EnsemblBacteria" id="ADF63075">
    <property type="protein sequence ID" value="ADF63075"/>
    <property type="gene ID" value="ECL_03541"/>
</dbReference>
<dbReference type="STRING" id="716541.ECL_03541"/>
<dbReference type="GO" id="GO:0016740">
    <property type="term" value="F:transferase activity"/>
    <property type="evidence" value="ECO:0007669"/>
    <property type="project" value="UniProtKB-KW"/>
</dbReference>
<evidence type="ECO:0000313" key="2">
    <source>
        <dbReference type="Proteomes" id="UP000002363"/>
    </source>
</evidence>
<accession>A0A0H3CP40</accession>
<dbReference type="EMBL" id="CP001918">
    <property type="protein sequence ID" value="ADF63075.1"/>
    <property type="molecule type" value="Genomic_DNA"/>
</dbReference>
<gene>
    <name evidence="1" type="ordered locus">ECL_03541</name>
</gene>
<dbReference type="HOGENOM" id="CLU_076077_0_0_6"/>
<reference evidence="1 2" key="1">
    <citation type="journal article" date="2010" name="J. Bacteriol.">
        <title>Complete genome sequence of Enterobacter cloacae subsp. cloacae type strain ATCC 13047.</title>
        <authorList>
            <person name="Ren Y."/>
            <person name="Ren Y."/>
            <person name="Zhou Z."/>
            <person name="Guo X."/>
            <person name="Li Y."/>
            <person name="Feng L."/>
            <person name="Wang L."/>
        </authorList>
    </citation>
    <scope>NUCLEOTIDE SEQUENCE [LARGE SCALE GENOMIC DNA]</scope>
    <source>
        <strain evidence="2">ATCC 13047 / DSM 30054 / NBRC 13535 / NCTC 10005 / WDCM 00083 / NCDC 279-56</strain>
    </source>
</reference>
<dbReference type="RefSeq" id="WP_013098027.1">
    <property type="nucleotide sequence ID" value="NC_014121.1"/>
</dbReference>
<dbReference type="Proteomes" id="UP000002363">
    <property type="component" value="Chromosome"/>
</dbReference>
<proteinExistence type="predicted"/>
<dbReference type="OrthoDB" id="2339372at2"/>
<organism evidence="1 2">
    <name type="scientific">Enterobacter cloacae subsp. cloacae (strain ATCC 13047 / DSM 30054 / NBRC 13535 / NCTC 10005 / WDCM 00083 / NCDC 279-56)</name>
    <dbReference type="NCBI Taxonomy" id="716541"/>
    <lineage>
        <taxon>Bacteria</taxon>
        <taxon>Pseudomonadati</taxon>
        <taxon>Pseudomonadota</taxon>
        <taxon>Gammaproteobacteria</taxon>
        <taxon>Enterobacterales</taxon>
        <taxon>Enterobacteriaceae</taxon>
        <taxon>Enterobacter</taxon>
        <taxon>Enterobacter cloacae complex</taxon>
    </lineage>
</organism>
<dbReference type="InterPro" id="IPR012477">
    <property type="entry name" value="Glyco_transf_52"/>
</dbReference>
<dbReference type="Pfam" id="PF07922">
    <property type="entry name" value="Glyco_transf_52"/>
    <property type="match status" value="1"/>
</dbReference>
<dbReference type="PATRIC" id="fig|716541.4.peg.3703"/>
<keyword evidence="1" id="KW-0808">Transferase</keyword>